<feature type="domain" description="DUF2344" evidence="1">
    <location>
        <begin position="2"/>
        <end position="195"/>
    </location>
</feature>
<proteinExistence type="predicted"/>
<reference evidence="2" key="1">
    <citation type="submission" date="2021-10" db="EMBL/GenBank/DDBJ databases">
        <title>Anaerobic single-cell dispensing facilitates the cultivation of human gut bacteria.</title>
        <authorList>
            <person name="Afrizal A."/>
        </authorList>
    </citation>
    <scope>NUCLEOTIDE SEQUENCE</scope>
    <source>
        <strain evidence="2">CLA-AA-H215</strain>
    </source>
</reference>
<dbReference type="AlphaFoldDB" id="A0AAE3EAU9"/>
<evidence type="ECO:0000313" key="2">
    <source>
        <dbReference type="EMBL" id="MCC2230510.1"/>
    </source>
</evidence>
<dbReference type="InterPro" id="IPR018768">
    <property type="entry name" value="DUF2344"/>
</dbReference>
<protein>
    <submittedName>
        <fullName evidence="2">TIGR03936 family radical SAM-associated protein</fullName>
    </submittedName>
</protein>
<sequence>MKIRIRFAKRGTMRFIGHLDIMRYFQKSMRRAHVDICYSQGFSPHQIMSFASPLGIGLTSEGEYMDIEVNSSESSKAMIRRLNEVMAEGMEILSWVRLPEEGKTNAMANIAAADYRVTLHGTAVQELTRSERAASGAEIAALWESFLEQKEIMIHKVTKKNEMDVDIRPLIFDASCKGDTFTLRLSSGSVQNLKPEAVMEAFFAWAGAILPEHALSICRLDMFALREEKLVSLEFLGEVIA</sequence>
<comment type="caution">
    <text evidence="2">The sequence shown here is derived from an EMBL/GenBank/DDBJ whole genome shotgun (WGS) entry which is preliminary data.</text>
</comment>
<dbReference type="Proteomes" id="UP001198182">
    <property type="component" value="Unassembled WGS sequence"/>
</dbReference>
<accession>A0AAE3EAU9</accession>
<dbReference type="NCBIfam" id="TIGR03936">
    <property type="entry name" value="sam_1_link_chp"/>
    <property type="match status" value="1"/>
</dbReference>
<name>A0AAE3EAU9_9FIRM</name>
<organism evidence="2 3">
    <name type="scientific">Hominifimenecus microfluidus</name>
    <dbReference type="NCBI Taxonomy" id="2885348"/>
    <lineage>
        <taxon>Bacteria</taxon>
        <taxon>Bacillati</taxon>
        <taxon>Bacillota</taxon>
        <taxon>Clostridia</taxon>
        <taxon>Lachnospirales</taxon>
        <taxon>Lachnospiraceae</taxon>
        <taxon>Hominifimenecus</taxon>
    </lineage>
</organism>
<evidence type="ECO:0000313" key="3">
    <source>
        <dbReference type="Proteomes" id="UP001198182"/>
    </source>
</evidence>
<evidence type="ECO:0000259" key="1">
    <source>
        <dbReference type="Pfam" id="PF10105"/>
    </source>
</evidence>
<keyword evidence="3" id="KW-1185">Reference proteome</keyword>
<gene>
    <name evidence="2" type="ORF">LKD81_05780</name>
</gene>
<dbReference type="Pfam" id="PF10105">
    <property type="entry name" value="DUF2344"/>
    <property type="match status" value="1"/>
</dbReference>
<dbReference type="RefSeq" id="WP_308453178.1">
    <property type="nucleotide sequence ID" value="NZ_JAJEQR010000012.1"/>
</dbReference>
<dbReference type="EMBL" id="JAJEQR010000012">
    <property type="protein sequence ID" value="MCC2230510.1"/>
    <property type="molecule type" value="Genomic_DNA"/>
</dbReference>